<evidence type="ECO:0000313" key="2">
    <source>
        <dbReference type="Proteomes" id="UP000808372"/>
    </source>
</evidence>
<evidence type="ECO:0000259" key="1">
    <source>
        <dbReference type="Pfam" id="PF24999"/>
    </source>
</evidence>
<dbReference type="RefSeq" id="XP_038872965.1">
    <property type="nucleotide sequence ID" value="XM_039017037.1"/>
</dbReference>
<evidence type="ECO:0000313" key="3">
    <source>
        <dbReference type="RefSeq" id="XP_038872965.1"/>
    </source>
</evidence>
<dbReference type="Pfam" id="PF24999">
    <property type="entry name" value="LAMB4"/>
    <property type="match status" value="1"/>
</dbReference>
<organism evidence="2 3">
    <name type="scientific">Salvelinus namaycush</name>
    <name type="common">Lake trout</name>
    <name type="synonym">Salmo namaycush</name>
    <dbReference type="NCBI Taxonomy" id="8040"/>
    <lineage>
        <taxon>Eukaryota</taxon>
        <taxon>Metazoa</taxon>
        <taxon>Chordata</taxon>
        <taxon>Craniata</taxon>
        <taxon>Vertebrata</taxon>
        <taxon>Euteleostomi</taxon>
        <taxon>Actinopterygii</taxon>
        <taxon>Neopterygii</taxon>
        <taxon>Teleostei</taxon>
        <taxon>Protacanthopterygii</taxon>
        <taxon>Salmoniformes</taxon>
        <taxon>Salmonidae</taxon>
        <taxon>Salmoninae</taxon>
        <taxon>Salvelinus</taxon>
    </lineage>
</organism>
<dbReference type="Proteomes" id="UP000808372">
    <property type="component" value="Chromosome 21"/>
</dbReference>
<dbReference type="InterPro" id="IPR056860">
    <property type="entry name" value="LAMB4_dom"/>
</dbReference>
<keyword evidence="2" id="KW-1185">Reference proteome</keyword>
<gene>
    <name evidence="3" type="primary">LOC120065998</name>
</gene>
<reference evidence="3" key="1">
    <citation type="submission" date="2025-08" db="UniProtKB">
        <authorList>
            <consortium name="RefSeq"/>
        </authorList>
    </citation>
    <scope>IDENTIFICATION</scope>
    <source>
        <tissue evidence="3">White muscle</tissue>
    </source>
</reference>
<accession>A0A8U1FBI8</accession>
<feature type="domain" description="Laminin subunit beta-4-like alpha-helical" evidence="1">
    <location>
        <begin position="39"/>
        <end position="82"/>
    </location>
</feature>
<sequence length="90" mass="10734">MRTFMPCNGEQLEPGYSRRWERMLEMHSKLDYLVNLTGRFLPRVKDVEKFCVRISKLKDTIDPNGIIMDLTSILNTEIDNIRSSRYHWIT</sequence>
<name>A0A8U1FBI8_SALNM</name>
<dbReference type="GeneID" id="120065998"/>
<dbReference type="KEGG" id="snh:120065998"/>
<proteinExistence type="predicted"/>
<protein>
    <submittedName>
        <fullName evidence="3">Laminin subunit beta-4-like</fullName>
    </submittedName>
</protein>
<dbReference type="AlphaFoldDB" id="A0A8U1FBI8"/>